<sequence length="175" mass="17838">MNWKQIPLAAALALALGLTAGCSQEAPPAADTGTEAVAETAHADEPAGADAHDAAHGHAEALGVDFPVPANHEPWAPDAPLIEGMSRVRAAIAGLETGPDEATVVARAADVDAAVEYMFANCSLPTEPDVALHAILARLMAGSEALKDNPSDTAAVADMHGAVANYEQLFDDPNS</sequence>
<protein>
    <submittedName>
        <fullName evidence="3">DnrO protein</fullName>
    </submittedName>
</protein>
<feature type="compositionally biased region" description="Basic and acidic residues" evidence="1">
    <location>
        <begin position="41"/>
        <end position="55"/>
    </location>
</feature>
<evidence type="ECO:0000313" key="4">
    <source>
        <dbReference type="Proteomes" id="UP000316584"/>
    </source>
</evidence>
<dbReference type="AlphaFoldDB" id="A0A518N2G4"/>
<name>A0A518N2G4_9GAMM</name>
<dbReference type="Proteomes" id="UP000316584">
    <property type="component" value="Chromosome"/>
</dbReference>
<gene>
    <name evidence="3" type="ORF">FPZ22_03830</name>
</gene>
<proteinExistence type="predicted"/>
<organism evidence="3 4">
    <name type="scientific">Luteimonas granuli</name>
    <dbReference type="NCBI Taxonomy" id="1176533"/>
    <lineage>
        <taxon>Bacteria</taxon>
        <taxon>Pseudomonadati</taxon>
        <taxon>Pseudomonadota</taxon>
        <taxon>Gammaproteobacteria</taxon>
        <taxon>Lysobacterales</taxon>
        <taxon>Lysobacteraceae</taxon>
        <taxon>Luteimonas</taxon>
    </lineage>
</organism>
<dbReference type="PROSITE" id="PS51257">
    <property type="entry name" value="PROKAR_LIPOPROTEIN"/>
    <property type="match status" value="1"/>
</dbReference>
<dbReference type="RefSeq" id="WP_144890535.1">
    <property type="nucleotide sequence ID" value="NZ_CP042218.1"/>
</dbReference>
<evidence type="ECO:0000313" key="3">
    <source>
        <dbReference type="EMBL" id="QDW66125.1"/>
    </source>
</evidence>
<dbReference type="EMBL" id="CP042218">
    <property type="protein sequence ID" value="QDW66125.1"/>
    <property type="molecule type" value="Genomic_DNA"/>
</dbReference>
<keyword evidence="2" id="KW-0732">Signal</keyword>
<dbReference type="KEGG" id="lug:FPZ22_03830"/>
<reference evidence="3 4" key="1">
    <citation type="submission" date="2019-07" db="EMBL/GenBank/DDBJ databases">
        <title>Full genome sequence of Luteimonas sp. Gr-4.</title>
        <authorList>
            <person name="Im W.-T."/>
        </authorList>
    </citation>
    <scope>NUCLEOTIDE SEQUENCE [LARGE SCALE GENOMIC DNA]</scope>
    <source>
        <strain evidence="3 4">Gr-4</strain>
    </source>
</reference>
<dbReference type="OrthoDB" id="6933865at2"/>
<feature type="chain" id="PRO_5021813865" evidence="2">
    <location>
        <begin position="26"/>
        <end position="175"/>
    </location>
</feature>
<feature type="region of interest" description="Disordered" evidence="1">
    <location>
        <begin position="24"/>
        <end position="55"/>
    </location>
</feature>
<accession>A0A518N2G4</accession>
<evidence type="ECO:0000256" key="1">
    <source>
        <dbReference type="SAM" id="MobiDB-lite"/>
    </source>
</evidence>
<feature type="signal peptide" evidence="2">
    <location>
        <begin position="1"/>
        <end position="25"/>
    </location>
</feature>
<keyword evidence="4" id="KW-1185">Reference proteome</keyword>
<evidence type="ECO:0000256" key="2">
    <source>
        <dbReference type="SAM" id="SignalP"/>
    </source>
</evidence>